<dbReference type="InterPro" id="IPR007122">
    <property type="entry name" value="Villin/Gelsolin"/>
</dbReference>
<dbReference type="GO" id="GO:0051015">
    <property type="term" value="F:actin filament binding"/>
    <property type="evidence" value="ECO:0007669"/>
    <property type="project" value="InterPro"/>
</dbReference>
<organism evidence="1">
    <name type="scientific">Arundo donax</name>
    <name type="common">Giant reed</name>
    <name type="synonym">Donax arundinaceus</name>
    <dbReference type="NCBI Taxonomy" id="35708"/>
    <lineage>
        <taxon>Eukaryota</taxon>
        <taxon>Viridiplantae</taxon>
        <taxon>Streptophyta</taxon>
        <taxon>Embryophyta</taxon>
        <taxon>Tracheophyta</taxon>
        <taxon>Spermatophyta</taxon>
        <taxon>Magnoliopsida</taxon>
        <taxon>Liliopsida</taxon>
        <taxon>Poales</taxon>
        <taxon>Poaceae</taxon>
        <taxon>PACMAD clade</taxon>
        <taxon>Arundinoideae</taxon>
        <taxon>Arundineae</taxon>
        <taxon>Arundo</taxon>
    </lineage>
</organism>
<dbReference type="SUPFAM" id="SSF55753">
    <property type="entry name" value="Actin depolymerizing proteins"/>
    <property type="match status" value="1"/>
</dbReference>
<dbReference type="InterPro" id="IPR029006">
    <property type="entry name" value="ADF-H/Gelsolin-like_dom_sf"/>
</dbReference>
<dbReference type="Gene3D" id="3.40.20.10">
    <property type="entry name" value="Severin"/>
    <property type="match status" value="1"/>
</dbReference>
<accession>A0A0A9CNZ7</accession>
<reference evidence="1" key="2">
    <citation type="journal article" date="2015" name="Data Brief">
        <title>Shoot transcriptome of the giant reed, Arundo donax.</title>
        <authorList>
            <person name="Barrero R.A."/>
            <person name="Guerrero F.D."/>
            <person name="Moolhuijzen P."/>
            <person name="Goolsby J.A."/>
            <person name="Tidwell J."/>
            <person name="Bellgard S.E."/>
            <person name="Bellgard M.I."/>
        </authorList>
    </citation>
    <scope>NUCLEOTIDE SEQUENCE</scope>
    <source>
        <tissue evidence="1">Shoot tissue taken approximately 20 cm above the soil surface</tissue>
    </source>
</reference>
<evidence type="ECO:0000313" key="1">
    <source>
        <dbReference type="EMBL" id="JAD76143.1"/>
    </source>
</evidence>
<protein>
    <submittedName>
        <fullName evidence="1">Villin 1-4, putative</fullName>
    </submittedName>
</protein>
<reference evidence="1" key="1">
    <citation type="submission" date="2014-09" db="EMBL/GenBank/DDBJ databases">
        <authorList>
            <person name="Magalhaes I.L.F."/>
            <person name="Oliveira U."/>
            <person name="Santos F.R."/>
            <person name="Vidigal T.H.D.A."/>
            <person name="Brescovit A.D."/>
            <person name="Santos A.J."/>
        </authorList>
    </citation>
    <scope>NUCLEOTIDE SEQUENCE</scope>
    <source>
        <tissue evidence="1">Shoot tissue taken approximately 20 cm above the soil surface</tissue>
    </source>
</reference>
<dbReference type="EMBL" id="GBRH01221752">
    <property type="protein sequence ID" value="JAD76143.1"/>
    <property type="molecule type" value="Transcribed_RNA"/>
</dbReference>
<name>A0A0A9CNZ7_ARUDO</name>
<sequence length="89" mass="9996">MASDKAVELDAALGSHTVQYRETQGEESDKFLSYFKPCVIPVQGSFHSHLKGSGDRSNRTMMFKCEGEHVSRVTEVPFHGPPWITKRSL</sequence>
<dbReference type="PANTHER" id="PTHR11977">
    <property type="entry name" value="VILLIN"/>
    <property type="match status" value="1"/>
</dbReference>
<dbReference type="AlphaFoldDB" id="A0A0A9CNZ7"/>
<dbReference type="PANTHER" id="PTHR11977:SF25">
    <property type="entry name" value="VILLIN-1"/>
    <property type="match status" value="1"/>
</dbReference>
<proteinExistence type="predicted"/>